<dbReference type="InterPro" id="IPR013656">
    <property type="entry name" value="PAS_4"/>
</dbReference>
<dbReference type="Pfam" id="PF08448">
    <property type="entry name" value="PAS_4"/>
    <property type="match status" value="1"/>
</dbReference>
<evidence type="ECO:0000313" key="4">
    <source>
        <dbReference type="Proteomes" id="UP001597063"/>
    </source>
</evidence>
<evidence type="ECO:0000313" key="3">
    <source>
        <dbReference type="EMBL" id="MFD0689125.1"/>
    </source>
</evidence>
<organism evidence="3 4">
    <name type="scientific">Actinomadura fibrosa</name>
    <dbReference type="NCBI Taxonomy" id="111802"/>
    <lineage>
        <taxon>Bacteria</taxon>
        <taxon>Bacillati</taxon>
        <taxon>Actinomycetota</taxon>
        <taxon>Actinomycetes</taxon>
        <taxon>Streptosporangiales</taxon>
        <taxon>Thermomonosporaceae</taxon>
        <taxon>Actinomadura</taxon>
    </lineage>
</organism>
<dbReference type="InterPro" id="IPR035965">
    <property type="entry name" value="PAS-like_dom_sf"/>
</dbReference>
<dbReference type="Proteomes" id="UP001597063">
    <property type="component" value="Unassembled WGS sequence"/>
</dbReference>
<dbReference type="RefSeq" id="WP_165502841.1">
    <property type="nucleotide sequence ID" value="NZ_CAACUY010000034.1"/>
</dbReference>
<proteinExistence type="predicted"/>
<reference evidence="4" key="1">
    <citation type="journal article" date="2019" name="Int. J. Syst. Evol. Microbiol.">
        <title>The Global Catalogue of Microorganisms (GCM) 10K type strain sequencing project: providing services to taxonomists for standard genome sequencing and annotation.</title>
        <authorList>
            <consortium name="The Broad Institute Genomics Platform"/>
            <consortium name="The Broad Institute Genome Sequencing Center for Infectious Disease"/>
            <person name="Wu L."/>
            <person name="Ma J."/>
        </authorList>
    </citation>
    <scope>NUCLEOTIDE SEQUENCE [LARGE SCALE GENOMIC DNA]</scope>
    <source>
        <strain evidence="4">JCM 9371</strain>
    </source>
</reference>
<feature type="region of interest" description="Disordered" evidence="1">
    <location>
        <begin position="166"/>
        <end position="190"/>
    </location>
</feature>
<dbReference type="SUPFAM" id="SSF55785">
    <property type="entry name" value="PYP-like sensor domain (PAS domain)"/>
    <property type="match status" value="1"/>
</dbReference>
<evidence type="ECO:0000256" key="1">
    <source>
        <dbReference type="SAM" id="MobiDB-lite"/>
    </source>
</evidence>
<comment type="caution">
    <text evidence="3">The sequence shown here is derived from an EMBL/GenBank/DDBJ whole genome shotgun (WGS) entry which is preliminary data.</text>
</comment>
<accession>A0ABW2XTS1</accession>
<protein>
    <submittedName>
        <fullName evidence="3">PAS domain-containing protein</fullName>
    </submittedName>
</protein>
<evidence type="ECO:0000259" key="2">
    <source>
        <dbReference type="Pfam" id="PF08448"/>
    </source>
</evidence>
<sequence>MDAPEPAMILWGPDGLMLVNEAALPLLPRAPLEVLARRHAEVYPGTQPQVEPLRQRALTGEAVRVKRFPHRLMRGGELRDAWWDFEFRPVRDLDGRVVGVLNLFGERTGEVLAARRQRTVNRLASAPVVSGRRAGCSRRSPACAKRRTCRSRSATCWRGSGRTSRARSAWPKAAHSPPGACAFPPTGLGP</sequence>
<dbReference type="CDD" id="cd00130">
    <property type="entry name" value="PAS"/>
    <property type="match status" value="1"/>
</dbReference>
<feature type="domain" description="PAS fold-4" evidence="2">
    <location>
        <begin position="17"/>
        <end position="108"/>
    </location>
</feature>
<dbReference type="InterPro" id="IPR000014">
    <property type="entry name" value="PAS"/>
</dbReference>
<gene>
    <name evidence="3" type="ORF">ACFQZM_31870</name>
</gene>
<dbReference type="Gene3D" id="3.30.450.20">
    <property type="entry name" value="PAS domain"/>
    <property type="match status" value="1"/>
</dbReference>
<name>A0ABW2XTS1_9ACTN</name>
<dbReference type="EMBL" id="JBHTGP010000016">
    <property type="protein sequence ID" value="MFD0689125.1"/>
    <property type="molecule type" value="Genomic_DNA"/>
</dbReference>
<keyword evidence="4" id="KW-1185">Reference proteome</keyword>